<evidence type="ECO:0000256" key="7">
    <source>
        <dbReference type="ARBA" id="ARBA00023136"/>
    </source>
</evidence>
<keyword evidence="10" id="KW-1185">Reference proteome</keyword>
<dbReference type="InterPro" id="IPR003369">
    <property type="entry name" value="TatA/B/E"/>
</dbReference>
<dbReference type="Pfam" id="PF02416">
    <property type="entry name" value="TatA_B_E"/>
    <property type="match status" value="1"/>
</dbReference>
<evidence type="ECO:0000256" key="1">
    <source>
        <dbReference type="ARBA" id="ARBA00004167"/>
    </source>
</evidence>
<dbReference type="AlphaFoldDB" id="A0A0A0C084"/>
<comment type="caution">
    <text evidence="9">The sequence shown here is derived from an EMBL/GenBank/DDBJ whole genome shotgun (WGS) entry which is preliminary data.</text>
</comment>
<evidence type="ECO:0000256" key="4">
    <source>
        <dbReference type="ARBA" id="ARBA00022927"/>
    </source>
</evidence>
<dbReference type="Gene3D" id="1.20.5.3310">
    <property type="match status" value="1"/>
</dbReference>
<evidence type="ECO:0000313" key="9">
    <source>
        <dbReference type="EMBL" id="KGM13342.1"/>
    </source>
</evidence>
<organism evidence="9 10">
    <name type="scientific">Cellulomonas bogoriensis 69B4 = DSM 16987</name>
    <dbReference type="NCBI Taxonomy" id="1386082"/>
    <lineage>
        <taxon>Bacteria</taxon>
        <taxon>Bacillati</taxon>
        <taxon>Actinomycetota</taxon>
        <taxon>Actinomycetes</taxon>
        <taxon>Micrococcales</taxon>
        <taxon>Cellulomonadaceae</taxon>
        <taxon>Cellulomonas</taxon>
    </lineage>
</organism>
<protein>
    <submittedName>
        <fullName evidence="9">Translocase</fullName>
    </submittedName>
</protein>
<keyword evidence="6" id="KW-0811">Translocation</keyword>
<dbReference type="RefSeq" id="WP_035059432.1">
    <property type="nucleotide sequence ID" value="NZ_AXCZ01000048.1"/>
</dbReference>
<accession>A0A0A0C084</accession>
<dbReference type="OrthoDB" id="3267321at2"/>
<name>A0A0A0C084_9CELL</name>
<feature type="region of interest" description="Disordered" evidence="8">
    <location>
        <begin position="79"/>
        <end position="102"/>
    </location>
</feature>
<keyword evidence="2" id="KW-0813">Transport</keyword>
<keyword evidence="4" id="KW-0653">Protein transport</keyword>
<evidence type="ECO:0000313" key="10">
    <source>
        <dbReference type="Proteomes" id="UP000054314"/>
    </source>
</evidence>
<evidence type="ECO:0000256" key="2">
    <source>
        <dbReference type="ARBA" id="ARBA00022448"/>
    </source>
</evidence>
<reference evidence="9 10" key="1">
    <citation type="submission" date="2013-08" db="EMBL/GenBank/DDBJ databases">
        <title>Genome sequencing of Cellulomonas bogoriensis 69B4.</title>
        <authorList>
            <person name="Chen F."/>
            <person name="Li Y."/>
            <person name="Wang G."/>
        </authorList>
    </citation>
    <scope>NUCLEOTIDE SEQUENCE [LARGE SCALE GENOMIC DNA]</scope>
    <source>
        <strain evidence="9 10">69B4</strain>
    </source>
</reference>
<comment type="subcellular location">
    <subcellularLocation>
        <location evidence="1">Membrane</location>
        <topology evidence="1">Single-pass membrane protein</topology>
    </subcellularLocation>
</comment>
<proteinExistence type="predicted"/>
<sequence>MAGINGAEFLVLIVIALVVIGPERLPHYAEQLARGVRSARRYAVAAKRQMAEELGPEAADVDWESLDPRRYDPRRIVREALLEDDEPGRGDPGRTGEKVPAAAGGLAATAAGAAAGAGTVAAGAPFDDEAT</sequence>
<gene>
    <name evidence="9" type="ORF">N869_14690</name>
</gene>
<dbReference type="PRINTS" id="PR01506">
    <property type="entry name" value="TATBPROTEIN"/>
</dbReference>
<feature type="compositionally biased region" description="Basic and acidic residues" evidence="8">
    <location>
        <begin position="79"/>
        <end position="97"/>
    </location>
</feature>
<dbReference type="EMBL" id="AXCZ01000048">
    <property type="protein sequence ID" value="KGM13342.1"/>
    <property type="molecule type" value="Genomic_DNA"/>
</dbReference>
<keyword evidence="5" id="KW-1133">Transmembrane helix</keyword>
<evidence type="ECO:0000256" key="3">
    <source>
        <dbReference type="ARBA" id="ARBA00022692"/>
    </source>
</evidence>
<evidence type="ECO:0000256" key="8">
    <source>
        <dbReference type="SAM" id="MobiDB-lite"/>
    </source>
</evidence>
<dbReference type="Proteomes" id="UP000054314">
    <property type="component" value="Unassembled WGS sequence"/>
</dbReference>
<evidence type="ECO:0000256" key="6">
    <source>
        <dbReference type="ARBA" id="ARBA00023010"/>
    </source>
</evidence>
<keyword evidence="7" id="KW-0472">Membrane</keyword>
<evidence type="ECO:0000256" key="5">
    <source>
        <dbReference type="ARBA" id="ARBA00022989"/>
    </source>
</evidence>
<keyword evidence="3" id="KW-0812">Transmembrane</keyword>